<evidence type="ECO:0000256" key="5">
    <source>
        <dbReference type="ARBA" id="ARBA00023040"/>
    </source>
</evidence>
<keyword evidence="13" id="KW-1185">Reference proteome</keyword>
<keyword evidence="7 9" id="KW-0675">Receptor</keyword>
<dbReference type="EMBL" id="CALNXK010000361">
    <property type="protein sequence ID" value="CAH3183706.1"/>
    <property type="molecule type" value="Genomic_DNA"/>
</dbReference>
<feature type="transmembrane region" description="Helical" evidence="10">
    <location>
        <begin position="515"/>
        <end position="540"/>
    </location>
</feature>
<feature type="transmembrane region" description="Helical" evidence="10">
    <location>
        <begin position="117"/>
        <end position="142"/>
    </location>
</feature>
<evidence type="ECO:0000256" key="8">
    <source>
        <dbReference type="ARBA" id="ARBA00023224"/>
    </source>
</evidence>
<evidence type="ECO:0000256" key="4">
    <source>
        <dbReference type="ARBA" id="ARBA00022989"/>
    </source>
</evidence>
<feature type="transmembrane region" description="Helical" evidence="10">
    <location>
        <begin position="39"/>
        <end position="63"/>
    </location>
</feature>
<feature type="transmembrane region" description="Helical" evidence="10">
    <location>
        <begin position="163"/>
        <end position="186"/>
    </location>
</feature>
<evidence type="ECO:0000256" key="1">
    <source>
        <dbReference type="ARBA" id="ARBA00004651"/>
    </source>
</evidence>
<feature type="domain" description="G-protein coupled receptors family 1 profile" evidence="11">
    <location>
        <begin position="55"/>
        <end position="303"/>
    </location>
</feature>
<dbReference type="PROSITE" id="PS50262">
    <property type="entry name" value="G_PROTEIN_RECEP_F1_2"/>
    <property type="match status" value="2"/>
</dbReference>
<feature type="transmembrane region" description="Helical" evidence="10">
    <location>
        <begin position="561"/>
        <end position="584"/>
    </location>
</feature>
<evidence type="ECO:0000256" key="10">
    <source>
        <dbReference type="SAM" id="Phobius"/>
    </source>
</evidence>
<dbReference type="InterPro" id="IPR017452">
    <property type="entry name" value="GPCR_Rhodpsn_7TM"/>
</dbReference>
<feature type="transmembrane region" description="Helical" evidence="10">
    <location>
        <begin position="646"/>
        <end position="669"/>
    </location>
</feature>
<evidence type="ECO:0000256" key="3">
    <source>
        <dbReference type="ARBA" id="ARBA00022692"/>
    </source>
</evidence>
<keyword evidence="3 9" id="KW-0812">Transmembrane</keyword>
<feature type="transmembrane region" description="Helical" evidence="10">
    <location>
        <begin position="596"/>
        <end position="623"/>
    </location>
</feature>
<feature type="transmembrane region" description="Helical" evidence="10">
    <location>
        <begin position="198"/>
        <end position="225"/>
    </location>
</feature>
<dbReference type="SUPFAM" id="SSF81321">
    <property type="entry name" value="Family A G protein-coupled receptor-like"/>
    <property type="match status" value="2"/>
</dbReference>
<feature type="transmembrane region" description="Helical" evidence="10">
    <location>
        <begin position="681"/>
        <end position="703"/>
    </location>
</feature>
<organism evidence="12 13">
    <name type="scientific">Porites lobata</name>
    <dbReference type="NCBI Taxonomy" id="104759"/>
    <lineage>
        <taxon>Eukaryota</taxon>
        <taxon>Metazoa</taxon>
        <taxon>Cnidaria</taxon>
        <taxon>Anthozoa</taxon>
        <taxon>Hexacorallia</taxon>
        <taxon>Scleractinia</taxon>
        <taxon>Fungiina</taxon>
        <taxon>Poritidae</taxon>
        <taxon>Porites</taxon>
    </lineage>
</organism>
<evidence type="ECO:0000313" key="12">
    <source>
        <dbReference type="EMBL" id="CAH3183706.1"/>
    </source>
</evidence>
<dbReference type="Gene3D" id="1.20.1070.10">
    <property type="entry name" value="Rhodopsin 7-helix transmembrane proteins"/>
    <property type="match status" value="2"/>
</dbReference>
<comment type="similarity">
    <text evidence="9">Belongs to the G-protein coupled receptor 1 family.</text>
</comment>
<dbReference type="PROSITE" id="PS00237">
    <property type="entry name" value="G_PROTEIN_RECEP_F1_1"/>
    <property type="match status" value="2"/>
</dbReference>
<dbReference type="InterPro" id="IPR050569">
    <property type="entry name" value="TAAR"/>
</dbReference>
<keyword evidence="8 9" id="KW-0807">Transducer</keyword>
<evidence type="ECO:0000256" key="2">
    <source>
        <dbReference type="ARBA" id="ARBA00022475"/>
    </source>
</evidence>
<dbReference type="PANTHER" id="PTHR24249">
    <property type="entry name" value="HISTAMINE RECEPTOR-RELATED G-PROTEIN COUPLED RECEPTOR"/>
    <property type="match status" value="1"/>
</dbReference>
<keyword evidence="5 9" id="KW-0297">G-protein coupled receptor</keyword>
<proteinExistence type="inferred from homology"/>
<keyword evidence="2" id="KW-1003">Cell membrane</keyword>
<reference evidence="12 13" key="1">
    <citation type="submission" date="2022-05" db="EMBL/GenBank/DDBJ databases">
        <authorList>
            <consortium name="Genoscope - CEA"/>
            <person name="William W."/>
        </authorList>
    </citation>
    <scope>NUCLEOTIDE SEQUENCE [LARGE SCALE GENOMIC DNA]</scope>
</reference>
<gene>
    <name evidence="12" type="ORF">PLOB_00029070</name>
</gene>
<dbReference type="InterPro" id="IPR000276">
    <property type="entry name" value="GPCR_Rhodpsn"/>
</dbReference>
<comment type="subcellular location">
    <subcellularLocation>
        <location evidence="1">Cell membrane</location>
        <topology evidence="1">Multi-pass membrane protein</topology>
    </subcellularLocation>
</comment>
<feature type="transmembrane region" description="Helical" evidence="10">
    <location>
        <begin position="75"/>
        <end position="105"/>
    </location>
</feature>
<protein>
    <recommendedName>
        <fullName evidence="11">G-protein coupled receptors family 1 profile domain-containing protein</fullName>
    </recommendedName>
</protein>
<comment type="caution">
    <text evidence="12">The sequence shown here is derived from an EMBL/GenBank/DDBJ whole genome shotgun (WGS) entry which is preliminary data.</text>
</comment>
<evidence type="ECO:0000259" key="11">
    <source>
        <dbReference type="PROSITE" id="PS50262"/>
    </source>
</evidence>
<feature type="domain" description="G-protein coupled receptors family 1 profile" evidence="11">
    <location>
        <begin position="453"/>
        <end position="701"/>
    </location>
</feature>
<dbReference type="Pfam" id="PF00001">
    <property type="entry name" value="7tm_1"/>
    <property type="match status" value="2"/>
</dbReference>
<keyword evidence="4 10" id="KW-1133">Transmembrane helix</keyword>
<evidence type="ECO:0000256" key="9">
    <source>
        <dbReference type="RuleBase" id="RU000688"/>
    </source>
</evidence>
<dbReference type="PRINTS" id="PR00237">
    <property type="entry name" value="GPCRRHODOPSN"/>
</dbReference>
<evidence type="ECO:0000313" key="13">
    <source>
        <dbReference type="Proteomes" id="UP001159405"/>
    </source>
</evidence>
<keyword evidence="6 10" id="KW-0472">Membrane</keyword>
<feature type="transmembrane region" description="Helical" evidence="10">
    <location>
        <begin position="437"/>
        <end position="461"/>
    </location>
</feature>
<sequence>MGSNETETATVLSNTTRSVFYCSHAPHLVWDLHDTTSPWVFAVVSSIISPTVVLLNALIIIAVKRRKELQRASNILLSSMAVTDLLVGSLCVPLSAVVGLLVSYQLLADHYICKLDFVAISVTTTLTACSIFHLTMIAWERYVAIRKWIDYKVIVTRSRLKKLAIIAWVSAIVTVSPLPLLVITGIMSENAMILASEIFHTVLSVSVMSALGLIVYFYVMVYLGVRKRKLSQIHQVSELVNAKLERRVAMTTALVTVALILSFFPNALIGMLEGVYPVLLKHWVIRLMDTLLYSNSVVNPLIYCYRDCRFRKAVLEILKIRKPEKGPSVAYDVVRSVRRKDLLGSVIDTEVQIQKIQNQVLLTRSASCDLVLFTDQARFDSHQTSLKRTMSTPPALSQWKNFLQKTATVLSNTTRSVFYCSHAPHLVWDLHDTTSPWVFAVVSSIISPTVVLLNALIIIAVKRRKELQRASNILLSSMAVTDLLVGSLCVPLSAVVGLLVSYQLLADHYICKLDFVAISVTTTLTACSIFHLTMIAWERYVAIRKWIDYKVIVTRSRLKKLAIIAWVSAIVTVSPLPLLVITGIMSENAMILASEIFHTVLSVSVMSALGLIVYFYVMVYLGVRKRKLSQIHQVSELVNAKLERRVAMTTALVTVALILSFFPNALIGMLEGVYPVLRKHWVIRLMDTLLYSNSVVNPLIYCYRDCRFRKAVLEILKIRKPEKGPSAAYDVPRSVRRKDLLGSVIDTEVQIQKIENQVLLTRSASCDLVLFTDQARLDSHQTPLKRTMSTPSLHIKHFHDD</sequence>
<evidence type="ECO:0000256" key="7">
    <source>
        <dbReference type="ARBA" id="ARBA00023170"/>
    </source>
</evidence>
<dbReference type="Proteomes" id="UP001159405">
    <property type="component" value="Unassembled WGS sequence"/>
</dbReference>
<feature type="transmembrane region" description="Helical" evidence="10">
    <location>
        <begin position="473"/>
        <end position="503"/>
    </location>
</feature>
<dbReference type="CDD" id="cd00637">
    <property type="entry name" value="7tm_classA_rhodopsin-like"/>
    <property type="match status" value="2"/>
</dbReference>
<name>A0ABN8RW54_9CNID</name>
<accession>A0ABN8RW54</accession>
<feature type="transmembrane region" description="Helical" evidence="10">
    <location>
        <begin position="248"/>
        <end position="272"/>
    </location>
</feature>
<evidence type="ECO:0000256" key="6">
    <source>
        <dbReference type="ARBA" id="ARBA00023136"/>
    </source>
</evidence>